<proteinExistence type="predicted"/>
<reference evidence="3 4" key="1">
    <citation type="journal article" date="2011" name="Science">
        <title>The Selaginella genome identifies genetic changes associated with the evolution of vascular plants.</title>
        <authorList>
            <person name="Banks J.A."/>
            <person name="Nishiyama T."/>
            <person name="Hasebe M."/>
            <person name="Bowman J.L."/>
            <person name="Gribskov M."/>
            <person name="dePamphilis C."/>
            <person name="Albert V.A."/>
            <person name="Aono N."/>
            <person name="Aoyama T."/>
            <person name="Ambrose B.A."/>
            <person name="Ashton N.W."/>
            <person name="Axtell M.J."/>
            <person name="Barker E."/>
            <person name="Barker M.S."/>
            <person name="Bennetzen J.L."/>
            <person name="Bonawitz N.D."/>
            <person name="Chapple C."/>
            <person name="Cheng C."/>
            <person name="Correa L.G."/>
            <person name="Dacre M."/>
            <person name="DeBarry J."/>
            <person name="Dreyer I."/>
            <person name="Elias M."/>
            <person name="Engstrom E.M."/>
            <person name="Estelle M."/>
            <person name="Feng L."/>
            <person name="Finet C."/>
            <person name="Floyd S.K."/>
            <person name="Frommer W.B."/>
            <person name="Fujita T."/>
            <person name="Gramzow L."/>
            <person name="Gutensohn M."/>
            <person name="Harholt J."/>
            <person name="Hattori M."/>
            <person name="Heyl A."/>
            <person name="Hirai T."/>
            <person name="Hiwatashi Y."/>
            <person name="Ishikawa M."/>
            <person name="Iwata M."/>
            <person name="Karol K.G."/>
            <person name="Koehler B."/>
            <person name="Kolukisaoglu U."/>
            <person name="Kubo M."/>
            <person name="Kurata T."/>
            <person name="Lalonde S."/>
            <person name="Li K."/>
            <person name="Li Y."/>
            <person name="Litt A."/>
            <person name="Lyons E."/>
            <person name="Manning G."/>
            <person name="Maruyama T."/>
            <person name="Michael T.P."/>
            <person name="Mikami K."/>
            <person name="Miyazaki S."/>
            <person name="Morinaga S."/>
            <person name="Murata T."/>
            <person name="Mueller-Roeber B."/>
            <person name="Nelson D.R."/>
            <person name="Obara M."/>
            <person name="Oguri Y."/>
            <person name="Olmstead R.G."/>
            <person name="Onodera N."/>
            <person name="Petersen B.L."/>
            <person name="Pils B."/>
            <person name="Prigge M."/>
            <person name="Rensing S.A."/>
            <person name="Riano-Pachon D.M."/>
            <person name="Roberts A.W."/>
            <person name="Sato Y."/>
            <person name="Scheller H.V."/>
            <person name="Schulz B."/>
            <person name="Schulz C."/>
            <person name="Shakirov E.V."/>
            <person name="Shibagaki N."/>
            <person name="Shinohara N."/>
            <person name="Shippen D.E."/>
            <person name="Soerensen I."/>
            <person name="Sotooka R."/>
            <person name="Sugimoto N."/>
            <person name="Sugita M."/>
            <person name="Sumikawa N."/>
            <person name="Tanurdzic M."/>
            <person name="Theissen G."/>
            <person name="Ulvskov P."/>
            <person name="Wakazuki S."/>
            <person name="Weng J.K."/>
            <person name="Willats W.W."/>
            <person name="Wipf D."/>
            <person name="Wolf P.G."/>
            <person name="Yang L."/>
            <person name="Zimmer A.D."/>
            <person name="Zhu Q."/>
            <person name="Mitros T."/>
            <person name="Hellsten U."/>
            <person name="Loque D."/>
            <person name="Otillar R."/>
            <person name="Salamov A."/>
            <person name="Schmutz J."/>
            <person name="Shapiro H."/>
            <person name="Lindquist E."/>
            <person name="Lucas S."/>
            <person name="Rokhsar D."/>
            <person name="Grigoriev I.V."/>
        </authorList>
    </citation>
    <scope>NUCLEOTIDE SEQUENCE [LARGE SCALE GENOMIC DNA]</scope>
</reference>
<dbReference type="HOGENOM" id="CLU_861659_0_0_1"/>
<keyword evidence="4" id="KW-1185">Reference proteome</keyword>
<dbReference type="KEGG" id="smo:SELMODRAFT_419654"/>
<name>D8S9L7_SELML</name>
<accession>D8S9L7</accession>
<keyword evidence="1" id="KW-0472">Membrane</keyword>
<dbReference type="PROSITE" id="PS50030">
    <property type="entry name" value="UBA"/>
    <property type="match status" value="1"/>
</dbReference>
<dbReference type="AlphaFoldDB" id="D8S9L7"/>
<dbReference type="InParanoid" id="D8S9L7"/>
<feature type="domain" description="UBA" evidence="2">
    <location>
        <begin position="69"/>
        <end position="112"/>
    </location>
</feature>
<keyword evidence="1" id="KW-0812">Transmembrane</keyword>
<protein>
    <recommendedName>
        <fullName evidence="2">UBA domain-containing protein</fullName>
    </recommendedName>
</protein>
<evidence type="ECO:0000313" key="4">
    <source>
        <dbReference type="Proteomes" id="UP000001514"/>
    </source>
</evidence>
<feature type="transmembrane region" description="Helical" evidence="1">
    <location>
        <begin position="302"/>
        <end position="320"/>
    </location>
</feature>
<sequence>MLKFARGMEGAFFGLTSLKQELDDSTGNDLLRSMGFATQDIIEAMSSCGRGAAIQTIIAYIIEHGSGAQPDEDMTALDTLTTLGYSYEQASQAIASCGAEDIDVLVDFLAARDFDAFEDDLEVAVPRRRKRARVEHHSRPLNGFGSPDETLERHSRRLKGFGLPAETPIPRRVLGFYAWELGSMALWKIAGGSWKSFALRVAGVAGVAGAGVAIYYGAPKLASCVGESVILGSQVIGQTMSKAGERMEQIFQAGASSVEKVVRVGAEAVSDGVKESSKSGSEAVKEAATTLGSSLENAASNIGLGLAVAGLFIGAGLVFGGKK</sequence>
<evidence type="ECO:0000259" key="2">
    <source>
        <dbReference type="PROSITE" id="PS50030"/>
    </source>
</evidence>
<organism evidence="4">
    <name type="scientific">Selaginella moellendorffii</name>
    <name type="common">Spikemoss</name>
    <dbReference type="NCBI Taxonomy" id="88036"/>
    <lineage>
        <taxon>Eukaryota</taxon>
        <taxon>Viridiplantae</taxon>
        <taxon>Streptophyta</taxon>
        <taxon>Embryophyta</taxon>
        <taxon>Tracheophyta</taxon>
        <taxon>Lycopodiopsida</taxon>
        <taxon>Selaginellales</taxon>
        <taxon>Selaginellaceae</taxon>
        <taxon>Selaginella</taxon>
    </lineage>
</organism>
<evidence type="ECO:0000313" key="3">
    <source>
        <dbReference type="EMBL" id="EFJ18984.1"/>
    </source>
</evidence>
<dbReference type="Gramene" id="EFJ18984">
    <property type="protein sequence ID" value="EFJ18984"/>
    <property type="gene ID" value="SELMODRAFT_419654"/>
</dbReference>
<gene>
    <name evidence="3" type="ORF">SELMODRAFT_419654</name>
</gene>
<dbReference type="Proteomes" id="UP000001514">
    <property type="component" value="Unassembled WGS sequence"/>
</dbReference>
<dbReference type="EMBL" id="GL377608">
    <property type="protein sequence ID" value="EFJ18984.1"/>
    <property type="molecule type" value="Genomic_DNA"/>
</dbReference>
<dbReference type="Gene3D" id="1.10.8.10">
    <property type="entry name" value="DNA helicase RuvA subunit, C-terminal domain"/>
    <property type="match status" value="1"/>
</dbReference>
<feature type="transmembrane region" description="Helical" evidence="1">
    <location>
        <begin position="197"/>
        <end position="218"/>
    </location>
</feature>
<evidence type="ECO:0000256" key="1">
    <source>
        <dbReference type="SAM" id="Phobius"/>
    </source>
</evidence>
<dbReference type="InterPro" id="IPR015940">
    <property type="entry name" value="UBA"/>
</dbReference>
<keyword evidence="1" id="KW-1133">Transmembrane helix</keyword>